<dbReference type="VEuPathDB" id="VectorBase:GAUT037462"/>
<protein>
    <submittedName>
        <fullName evidence="1">Uncharacterized protein</fullName>
    </submittedName>
</protein>
<dbReference type="EnsemblMetazoa" id="GAUT037462-RA">
    <property type="protein sequence ID" value="GAUT037462-PA"/>
    <property type="gene ID" value="GAUT037462"/>
</dbReference>
<organism evidence="1 2">
    <name type="scientific">Glossina austeni</name>
    <name type="common">Savannah tsetse fly</name>
    <dbReference type="NCBI Taxonomy" id="7395"/>
    <lineage>
        <taxon>Eukaryota</taxon>
        <taxon>Metazoa</taxon>
        <taxon>Ecdysozoa</taxon>
        <taxon>Arthropoda</taxon>
        <taxon>Hexapoda</taxon>
        <taxon>Insecta</taxon>
        <taxon>Pterygota</taxon>
        <taxon>Neoptera</taxon>
        <taxon>Endopterygota</taxon>
        <taxon>Diptera</taxon>
        <taxon>Brachycera</taxon>
        <taxon>Muscomorpha</taxon>
        <taxon>Hippoboscoidea</taxon>
        <taxon>Glossinidae</taxon>
        <taxon>Glossina</taxon>
    </lineage>
</organism>
<evidence type="ECO:0000313" key="2">
    <source>
        <dbReference type="Proteomes" id="UP000078200"/>
    </source>
</evidence>
<dbReference type="AlphaFoldDB" id="A0A1A9VHG1"/>
<evidence type="ECO:0000313" key="1">
    <source>
        <dbReference type="EnsemblMetazoa" id="GAUT037462-PA"/>
    </source>
</evidence>
<proteinExistence type="predicted"/>
<keyword evidence="2" id="KW-1185">Reference proteome</keyword>
<reference evidence="1" key="1">
    <citation type="submission" date="2020-05" db="UniProtKB">
        <authorList>
            <consortium name="EnsemblMetazoa"/>
        </authorList>
    </citation>
    <scope>IDENTIFICATION</scope>
    <source>
        <strain evidence="1">TTRI</strain>
    </source>
</reference>
<name>A0A1A9VHG1_GLOAU</name>
<dbReference type="Proteomes" id="UP000078200">
    <property type="component" value="Unassembled WGS sequence"/>
</dbReference>
<sequence length="159" mass="18234">MALSCAIELQPLYRIKLLCCKFFERYSIRFSFRKIIKCQNFKVNRCRSTTQRTQYAHNGPSPPSNGDIAKSILNKSFSAFKERECSGRVYHIANDSLFNDSVVSIVVTAGNGTHRQTSFVNLQCGPSYKVHIYDKNIDNDNTIDDVDIYMRARVPVCEY</sequence>
<accession>A0A1A9VHG1</accession>